<dbReference type="KEGG" id="ahz:APS56_16065"/>
<dbReference type="SUPFAM" id="SSF52540">
    <property type="entry name" value="P-loop containing nucleoside triphosphate hydrolases"/>
    <property type="match status" value="1"/>
</dbReference>
<keyword evidence="4" id="KW-1185">Reference proteome</keyword>
<evidence type="ECO:0000313" key="4">
    <source>
        <dbReference type="Proteomes" id="UP000057981"/>
    </source>
</evidence>
<protein>
    <recommendedName>
        <fullName evidence="2">Endonuclease GajA/Old nuclease/RecF-like AAA domain-containing protein</fullName>
    </recommendedName>
</protein>
<dbReference type="Gene3D" id="3.40.50.300">
    <property type="entry name" value="P-loop containing nucleotide triphosphate hydrolases"/>
    <property type="match status" value="1"/>
</dbReference>
<gene>
    <name evidence="3" type="ORF">APS56_16065</name>
</gene>
<dbReference type="PANTHER" id="PTHR43581:SF4">
    <property type="entry name" value="ATP_GTP PHOSPHATASE"/>
    <property type="match status" value="1"/>
</dbReference>
<accession>A0A0P0D0S1</accession>
<dbReference type="PATRIC" id="fig|1736674.3.peg.3291"/>
<evidence type="ECO:0000256" key="1">
    <source>
        <dbReference type="SAM" id="MobiDB-lite"/>
    </source>
</evidence>
<dbReference type="EMBL" id="CP012898">
    <property type="protein sequence ID" value="ALJ06556.1"/>
    <property type="molecule type" value="Genomic_DNA"/>
</dbReference>
<feature type="domain" description="Endonuclease GajA/Old nuclease/RecF-like AAA" evidence="2">
    <location>
        <begin position="1"/>
        <end position="381"/>
    </location>
</feature>
<evidence type="ECO:0000313" key="3">
    <source>
        <dbReference type="EMBL" id="ALJ06556.1"/>
    </source>
</evidence>
<dbReference type="InterPro" id="IPR027417">
    <property type="entry name" value="P-loop_NTPase"/>
</dbReference>
<evidence type="ECO:0000259" key="2">
    <source>
        <dbReference type="Pfam" id="PF13175"/>
    </source>
</evidence>
<dbReference type="InterPro" id="IPR051396">
    <property type="entry name" value="Bact_Antivir_Def_Nuclease"/>
</dbReference>
<organism evidence="3 4">
    <name type="scientific">Pseudalgibacter alginicilyticus</name>
    <dbReference type="NCBI Taxonomy" id="1736674"/>
    <lineage>
        <taxon>Bacteria</taxon>
        <taxon>Pseudomonadati</taxon>
        <taxon>Bacteroidota</taxon>
        <taxon>Flavobacteriia</taxon>
        <taxon>Flavobacteriales</taxon>
        <taxon>Flavobacteriaceae</taxon>
        <taxon>Pseudalgibacter</taxon>
    </lineage>
</organism>
<proteinExistence type="predicted"/>
<sequence>MKLNKLKLKNFRSYSQETEIDISDLNVIIGKNDVGKSTILEALDIFFNGKPDKYDLCISNDNSQIEITCVFDDLPQDLILDDTIKTSLKDEFLLNSNNKLEIKKKFPISASGSVSEESVIICEYPDNENLKDLLSKKRTTLKNQFEELNINSEGVNRSKSKELRNAIRNHFYPDGNISKITTEIKIDGKLDNEDNRKKIWTGLKKYLPIYSLFFVDKPLTDQDSDIQDPMKEIIKEVLKRDNITPLLVQLKEAVQNASTSLADDTINKLNELDSDLAETLRSNFPKEPTWNSIFKLTLEDNRGVPLNKRGSGMRRLVLLSFFRAQVENRRTANAPNIIYALEEPETSQHPDFQLMIVNALRDLSETDNAQVFFTTHNSNLAKEIPKKSLRYVYSDNGNTNIESGINSDGSDNTEIIDKIIDTLGALPDPKNKVKVLIFVEGENDINGLIGISKLLNSNDDSIINLENNESVAFIPTGGSQLKYYIEKKYLDGLLQSQVHIYDSDIPAYVQSVADLNAENNDKKVGYNTTKLEFENYLHHEAINECYEDLNITINLTEIIDTDDVPEKVAREVHSVTSDTDWDTINPDPLKTEEKQKKKISKAKRQLNTNAINKMTVERLIERGGYDEIKNWLDKIKEFTE</sequence>
<dbReference type="RefSeq" id="WP_052466965.1">
    <property type="nucleotide sequence ID" value="NZ_CP012898.1"/>
</dbReference>
<reference evidence="3 4" key="1">
    <citation type="submission" date="2015-10" db="EMBL/GenBank/DDBJ databases">
        <authorList>
            <person name="Gilbert D.G."/>
        </authorList>
    </citation>
    <scope>NUCLEOTIDE SEQUENCE [LARGE SCALE GENOMIC DNA]</scope>
    <source>
        <strain evidence="4">HZ-22</strain>
    </source>
</reference>
<dbReference type="Proteomes" id="UP000057981">
    <property type="component" value="Chromosome"/>
</dbReference>
<feature type="region of interest" description="Disordered" evidence="1">
    <location>
        <begin position="579"/>
        <end position="600"/>
    </location>
</feature>
<dbReference type="InterPro" id="IPR041685">
    <property type="entry name" value="AAA_GajA/Old/RecF-like"/>
</dbReference>
<dbReference type="Pfam" id="PF13175">
    <property type="entry name" value="AAA_15"/>
    <property type="match status" value="1"/>
</dbReference>
<dbReference type="AlphaFoldDB" id="A0A0P0D0S1"/>
<name>A0A0P0D0S1_9FLAO</name>
<dbReference type="OrthoDB" id="9792800at2"/>
<dbReference type="STRING" id="1736674.APS56_16065"/>
<dbReference type="PANTHER" id="PTHR43581">
    <property type="entry name" value="ATP/GTP PHOSPHATASE"/>
    <property type="match status" value="1"/>
</dbReference>